<reference evidence="2" key="1">
    <citation type="submission" date="2021-01" db="EMBL/GenBank/DDBJ databases">
        <title>Whole genome shotgun sequence of Spirilliplanes yamanashiensis NBRC 15828.</title>
        <authorList>
            <person name="Komaki H."/>
            <person name="Tamura T."/>
        </authorList>
    </citation>
    <scope>NUCLEOTIDE SEQUENCE</scope>
    <source>
        <strain evidence="2">NBRC 15828</strain>
    </source>
</reference>
<dbReference type="AlphaFoldDB" id="A0A8J3YC82"/>
<comment type="caution">
    <text evidence="2">The sequence shown here is derived from an EMBL/GenBank/DDBJ whole genome shotgun (WGS) entry which is preliminary data.</text>
</comment>
<dbReference type="EMBL" id="BOOY01000031">
    <property type="protein sequence ID" value="GIJ05095.1"/>
    <property type="molecule type" value="Genomic_DNA"/>
</dbReference>
<proteinExistence type="predicted"/>
<organism evidence="2 3">
    <name type="scientific">Spirilliplanes yamanashiensis</name>
    <dbReference type="NCBI Taxonomy" id="42233"/>
    <lineage>
        <taxon>Bacteria</taxon>
        <taxon>Bacillati</taxon>
        <taxon>Actinomycetota</taxon>
        <taxon>Actinomycetes</taxon>
        <taxon>Micromonosporales</taxon>
        <taxon>Micromonosporaceae</taxon>
        <taxon>Spirilliplanes</taxon>
    </lineage>
</organism>
<dbReference type="PANTHER" id="PTHR43242:SF1">
    <property type="entry name" value="NAD(P)-BINDING ROSSMANN-FOLD SUPERFAMILY PROTEIN"/>
    <property type="match status" value="1"/>
</dbReference>
<dbReference type="Pfam" id="PF04321">
    <property type="entry name" value="RmlD_sub_bind"/>
    <property type="match status" value="1"/>
</dbReference>
<evidence type="ECO:0000259" key="1">
    <source>
        <dbReference type="Pfam" id="PF04321"/>
    </source>
</evidence>
<name>A0A8J3YC82_9ACTN</name>
<dbReference type="SUPFAM" id="SSF51735">
    <property type="entry name" value="NAD(P)-binding Rossmann-fold domains"/>
    <property type="match status" value="1"/>
</dbReference>
<gene>
    <name evidence="2" type="ORF">Sya03_44470</name>
</gene>
<dbReference type="Proteomes" id="UP000652013">
    <property type="component" value="Unassembled WGS sequence"/>
</dbReference>
<dbReference type="InterPro" id="IPR029903">
    <property type="entry name" value="RmlD-like-bd"/>
</dbReference>
<accession>A0A8J3YC82</accession>
<protein>
    <submittedName>
        <fullName evidence="2">dTDP-4-dehydrorhamnose reductase</fullName>
    </submittedName>
</protein>
<keyword evidence="3" id="KW-1185">Reference proteome</keyword>
<evidence type="ECO:0000313" key="3">
    <source>
        <dbReference type="Proteomes" id="UP000652013"/>
    </source>
</evidence>
<feature type="domain" description="RmlD-like substrate binding" evidence="1">
    <location>
        <begin position="2"/>
        <end position="237"/>
    </location>
</feature>
<sequence>MVGTRSADLDITDRAAVLALVSAVRPRVVVNCAYRNDSWAVCADGAAHVALAAAAVGARLVHVSTDALHGGRPTPYGDAEPPTPVHMYGAAKAAAETAVTAIDPSAVLVRTSLIVDGDGRSKQIALCRDMIEGRIPGGALFADEYRCPVDVGDLAAAVLELAASDVAGTLNVAGPEPVSRVRLGELVAARWGLDPARIPVDTVAARGLHRPADVRLDASRAAGLLATPLRPVSEILARPLT</sequence>
<dbReference type="InterPro" id="IPR036291">
    <property type="entry name" value="NAD(P)-bd_dom_sf"/>
</dbReference>
<dbReference type="Gene3D" id="3.40.50.720">
    <property type="entry name" value="NAD(P)-binding Rossmann-like Domain"/>
    <property type="match status" value="1"/>
</dbReference>
<evidence type="ECO:0000313" key="2">
    <source>
        <dbReference type="EMBL" id="GIJ05095.1"/>
    </source>
</evidence>
<dbReference type="PANTHER" id="PTHR43242">
    <property type="entry name" value="NAD(P)-BINDING ROSSMANN-FOLD SUPERFAMILY PROTEIN"/>
    <property type="match status" value="1"/>
</dbReference>